<accession>A0A8J7GQY6</accession>
<comment type="caution">
    <text evidence="2">The sequence shown here is derived from an EMBL/GenBank/DDBJ whole genome shotgun (WGS) entry which is preliminary data.</text>
</comment>
<gene>
    <name evidence="2" type="ORF">IW245_003413</name>
</gene>
<evidence type="ECO:0000313" key="3">
    <source>
        <dbReference type="Proteomes" id="UP000622552"/>
    </source>
</evidence>
<dbReference type="AlphaFoldDB" id="A0A8J7GQY6"/>
<sequence length="123" mass="13140">MRTISRYALAVACTALIAGTGLAAPAQAESRQTHCGWQPVNQEGEYGNSATQTVNIRNGNGVQCGRLGLATPEDALRYRCEAVADNGAYWTYLTDISTGVIGWVRSDFLTFHSDEPCASGLNP</sequence>
<evidence type="ECO:0008006" key="4">
    <source>
        <dbReference type="Google" id="ProtNLM"/>
    </source>
</evidence>
<feature type="signal peptide" evidence="1">
    <location>
        <begin position="1"/>
        <end position="23"/>
    </location>
</feature>
<proteinExistence type="predicted"/>
<name>A0A8J7GQY6_9ACTN</name>
<evidence type="ECO:0000313" key="2">
    <source>
        <dbReference type="EMBL" id="MBG6137219.1"/>
    </source>
</evidence>
<reference evidence="2" key="1">
    <citation type="submission" date="2020-11" db="EMBL/GenBank/DDBJ databases">
        <title>Sequencing the genomes of 1000 actinobacteria strains.</title>
        <authorList>
            <person name="Klenk H.-P."/>
        </authorList>
    </citation>
    <scope>NUCLEOTIDE SEQUENCE</scope>
    <source>
        <strain evidence="2">DSM 45356</strain>
    </source>
</reference>
<protein>
    <recommendedName>
        <fullName evidence="4">SH3 domain-containing protein</fullName>
    </recommendedName>
</protein>
<organism evidence="2 3">
    <name type="scientific">Longispora fulva</name>
    <dbReference type="NCBI Taxonomy" id="619741"/>
    <lineage>
        <taxon>Bacteria</taxon>
        <taxon>Bacillati</taxon>
        <taxon>Actinomycetota</taxon>
        <taxon>Actinomycetes</taxon>
        <taxon>Micromonosporales</taxon>
        <taxon>Micromonosporaceae</taxon>
        <taxon>Longispora</taxon>
    </lineage>
</organism>
<dbReference type="RefSeq" id="WP_197004105.1">
    <property type="nucleotide sequence ID" value="NZ_BONS01000022.1"/>
</dbReference>
<feature type="chain" id="PRO_5038452746" description="SH3 domain-containing protein" evidence="1">
    <location>
        <begin position="24"/>
        <end position="123"/>
    </location>
</feature>
<dbReference type="Proteomes" id="UP000622552">
    <property type="component" value="Unassembled WGS sequence"/>
</dbReference>
<keyword evidence="3" id="KW-1185">Reference proteome</keyword>
<keyword evidence="1" id="KW-0732">Signal</keyword>
<evidence type="ECO:0000256" key="1">
    <source>
        <dbReference type="SAM" id="SignalP"/>
    </source>
</evidence>
<dbReference type="EMBL" id="JADOUF010000001">
    <property type="protein sequence ID" value="MBG6137219.1"/>
    <property type="molecule type" value="Genomic_DNA"/>
</dbReference>